<dbReference type="CDD" id="cd04301">
    <property type="entry name" value="NAT_SF"/>
    <property type="match status" value="1"/>
</dbReference>
<comment type="caution">
    <text evidence="4">The sequence shown here is derived from an EMBL/GenBank/DDBJ whole genome shotgun (WGS) entry which is preliminary data.</text>
</comment>
<name>A0A926EV41_9FIRM</name>
<keyword evidence="1" id="KW-0808">Transferase</keyword>
<dbReference type="PANTHER" id="PTHR10545">
    <property type="entry name" value="DIAMINE N-ACETYLTRANSFERASE"/>
    <property type="match status" value="1"/>
</dbReference>
<keyword evidence="5" id="KW-1185">Reference proteome</keyword>
<evidence type="ECO:0000313" key="4">
    <source>
        <dbReference type="EMBL" id="MBC8589070.1"/>
    </source>
</evidence>
<proteinExistence type="predicted"/>
<keyword evidence="2" id="KW-0012">Acyltransferase</keyword>
<evidence type="ECO:0000256" key="2">
    <source>
        <dbReference type="ARBA" id="ARBA00023315"/>
    </source>
</evidence>
<dbReference type="Gene3D" id="3.40.630.30">
    <property type="match status" value="1"/>
</dbReference>
<dbReference type="GO" id="GO:0008080">
    <property type="term" value="F:N-acetyltransferase activity"/>
    <property type="evidence" value="ECO:0007669"/>
    <property type="project" value="UniProtKB-ARBA"/>
</dbReference>
<gene>
    <name evidence="4" type="ORF">H8707_12685</name>
</gene>
<reference evidence="4" key="1">
    <citation type="submission" date="2020-08" db="EMBL/GenBank/DDBJ databases">
        <title>Genome public.</title>
        <authorList>
            <person name="Liu C."/>
            <person name="Sun Q."/>
        </authorList>
    </citation>
    <scope>NUCLEOTIDE SEQUENCE</scope>
    <source>
        <strain evidence="4">BX21</strain>
    </source>
</reference>
<evidence type="ECO:0000313" key="5">
    <source>
        <dbReference type="Proteomes" id="UP000601171"/>
    </source>
</evidence>
<organism evidence="4 5">
    <name type="scientific">Paratissierella segnis</name>
    <dbReference type="NCBI Taxonomy" id="2763679"/>
    <lineage>
        <taxon>Bacteria</taxon>
        <taxon>Bacillati</taxon>
        <taxon>Bacillota</taxon>
        <taxon>Tissierellia</taxon>
        <taxon>Tissierellales</taxon>
        <taxon>Tissierellaceae</taxon>
        <taxon>Paratissierella</taxon>
    </lineage>
</organism>
<dbReference type="SUPFAM" id="SSF55729">
    <property type="entry name" value="Acyl-CoA N-acyltransferases (Nat)"/>
    <property type="match status" value="1"/>
</dbReference>
<evidence type="ECO:0000256" key="1">
    <source>
        <dbReference type="ARBA" id="ARBA00022679"/>
    </source>
</evidence>
<feature type="domain" description="N-acetyltransferase" evidence="3">
    <location>
        <begin position="3"/>
        <end position="146"/>
    </location>
</feature>
<dbReference type="Proteomes" id="UP000601171">
    <property type="component" value="Unassembled WGS sequence"/>
</dbReference>
<protein>
    <submittedName>
        <fullName evidence="4">GNAT family N-acetyltransferase</fullName>
    </submittedName>
</protein>
<dbReference type="InterPro" id="IPR051016">
    <property type="entry name" value="Diverse_Substrate_AcTransf"/>
</dbReference>
<dbReference type="PROSITE" id="PS51186">
    <property type="entry name" value="GNAT"/>
    <property type="match status" value="1"/>
</dbReference>
<dbReference type="PANTHER" id="PTHR10545:SF29">
    <property type="entry name" value="GH14572P-RELATED"/>
    <property type="match status" value="1"/>
</dbReference>
<evidence type="ECO:0000259" key="3">
    <source>
        <dbReference type="PROSITE" id="PS51186"/>
    </source>
</evidence>
<dbReference type="EMBL" id="JACRTG010000030">
    <property type="protein sequence ID" value="MBC8589070.1"/>
    <property type="molecule type" value="Genomic_DNA"/>
</dbReference>
<accession>A0A926EV41</accession>
<sequence length="146" mass="17509">MNLNIRKIASKDKDIFLAMSREFYSSEAVLHDIDNEYHNRAFKELMRSDMYLDCYMFEADSKIIGYALLNKTYCREAGGPAVWIEELYIVPEYQGRGCGSYFFKWMEKHIPTQRYRLEVEPDNKRAMMLYDKMGYQKLPYVQMMKE</sequence>
<dbReference type="InterPro" id="IPR000182">
    <property type="entry name" value="GNAT_dom"/>
</dbReference>
<dbReference type="RefSeq" id="WP_262430533.1">
    <property type="nucleotide sequence ID" value="NZ_JACRTG010000030.1"/>
</dbReference>
<dbReference type="AlphaFoldDB" id="A0A926EV41"/>
<dbReference type="InterPro" id="IPR016181">
    <property type="entry name" value="Acyl_CoA_acyltransferase"/>
</dbReference>
<dbReference type="Pfam" id="PF00583">
    <property type="entry name" value="Acetyltransf_1"/>
    <property type="match status" value="1"/>
</dbReference>